<evidence type="ECO:0000256" key="1">
    <source>
        <dbReference type="SAM" id="MobiDB-lite"/>
    </source>
</evidence>
<reference evidence="2 3" key="1">
    <citation type="submission" date="2016-02" db="EMBL/GenBank/DDBJ databases">
        <title>Genome sequence of Clostridium thermobutyricum DSM 4928.</title>
        <authorList>
            <person name="Poehlein A."/>
            <person name="Daniel R."/>
        </authorList>
    </citation>
    <scope>NUCLEOTIDE SEQUENCE [LARGE SCALE GENOMIC DNA]</scope>
    <source>
        <strain evidence="2 3">DSM 4928</strain>
    </source>
</reference>
<organism evidence="2 3">
    <name type="scientific">Clostridium thermobutyricum DSM 4928</name>
    <dbReference type="NCBI Taxonomy" id="1121339"/>
    <lineage>
        <taxon>Bacteria</taxon>
        <taxon>Bacillati</taxon>
        <taxon>Bacillota</taxon>
        <taxon>Clostridia</taxon>
        <taxon>Eubacteriales</taxon>
        <taxon>Clostridiaceae</taxon>
        <taxon>Clostridium</taxon>
    </lineage>
</organism>
<gene>
    <name evidence="2" type="ORF">CLTHE_09000</name>
</gene>
<evidence type="ECO:0000313" key="3">
    <source>
        <dbReference type="Proteomes" id="UP000191448"/>
    </source>
</evidence>
<comment type="caution">
    <text evidence="2">The sequence shown here is derived from an EMBL/GenBank/DDBJ whole genome shotgun (WGS) entry which is preliminary data.</text>
</comment>
<accession>A0A1V4SXF5</accession>
<evidence type="ECO:0008006" key="4">
    <source>
        <dbReference type="Google" id="ProtNLM"/>
    </source>
</evidence>
<protein>
    <recommendedName>
        <fullName evidence="4">Lipoprotein</fullName>
    </recommendedName>
</protein>
<dbReference type="PROSITE" id="PS51257">
    <property type="entry name" value="PROKAR_LIPOPROTEIN"/>
    <property type="match status" value="1"/>
</dbReference>
<evidence type="ECO:0000313" key="2">
    <source>
        <dbReference type="EMBL" id="OPX49146.1"/>
    </source>
</evidence>
<dbReference type="RefSeq" id="WP_080022193.1">
    <property type="nucleotide sequence ID" value="NZ_LTAY01000026.1"/>
</dbReference>
<proteinExistence type="predicted"/>
<dbReference type="Proteomes" id="UP000191448">
    <property type="component" value="Unassembled WGS sequence"/>
</dbReference>
<feature type="region of interest" description="Disordered" evidence="1">
    <location>
        <begin position="56"/>
        <end position="98"/>
    </location>
</feature>
<dbReference type="AlphaFoldDB" id="A0A1V4SXF5"/>
<sequence>MRKKIILSIILSSSVLVGCSASDNSESLSKINNLENEVSKLTSKIEDLETEKDKIEKELNEKENEEKKKEEIKKEEAKKEDTKKDETSKVDYEKKEEDYSTKQNIKSDNEKINYNKYKNGRYGFEIEYPDFLIRGSESANGDGLEFSDPDGTATLLAYGSNNILNYNINDYYNEDVNGIDILLYKHKGNNFYVLSWEENGFVKYKYCKVGKGSTNTFILSYDLNESLKYEEIVDRIYSSFKSGNLDQAH</sequence>
<dbReference type="OrthoDB" id="1957749at2"/>
<name>A0A1V4SXF5_9CLOT</name>
<dbReference type="EMBL" id="LTAY01000026">
    <property type="protein sequence ID" value="OPX49146.1"/>
    <property type="molecule type" value="Genomic_DNA"/>
</dbReference>